<accession>R7VYI8</accession>
<dbReference type="Pfam" id="PF13966">
    <property type="entry name" value="zf-RVT"/>
    <property type="match status" value="1"/>
</dbReference>
<dbReference type="PANTHER" id="PTHR31111">
    <property type="entry name" value="BNAA05G37150D PROTEIN-RELATED"/>
    <property type="match status" value="1"/>
</dbReference>
<dbReference type="InterPro" id="IPR026960">
    <property type="entry name" value="RVT-Znf"/>
</dbReference>
<proteinExistence type="predicted"/>
<protein>
    <recommendedName>
        <fullName evidence="4">Reverse transcriptase zinc-binding domain-containing protein</fullName>
    </recommendedName>
</protein>
<feature type="domain" description="Reverse transcriptase zinc-binding" evidence="2">
    <location>
        <begin position="232"/>
        <end position="285"/>
    </location>
</feature>
<dbReference type="EnsemblPlants" id="EMT00289">
    <property type="protein sequence ID" value="EMT00289"/>
    <property type="gene ID" value="F775_22104"/>
</dbReference>
<organism evidence="3">
    <name type="scientific">Aegilops tauschii</name>
    <name type="common">Tausch's goatgrass</name>
    <name type="synonym">Aegilops squarrosa</name>
    <dbReference type="NCBI Taxonomy" id="37682"/>
    <lineage>
        <taxon>Eukaryota</taxon>
        <taxon>Viridiplantae</taxon>
        <taxon>Streptophyta</taxon>
        <taxon>Embryophyta</taxon>
        <taxon>Tracheophyta</taxon>
        <taxon>Spermatophyta</taxon>
        <taxon>Magnoliopsida</taxon>
        <taxon>Liliopsida</taxon>
        <taxon>Poales</taxon>
        <taxon>Poaceae</taxon>
        <taxon>BOP clade</taxon>
        <taxon>Pooideae</taxon>
        <taxon>Triticodae</taxon>
        <taxon>Triticeae</taxon>
        <taxon>Triticinae</taxon>
        <taxon>Aegilops</taxon>
    </lineage>
</organism>
<dbReference type="InterPro" id="IPR011047">
    <property type="entry name" value="Quinoprotein_ADH-like_sf"/>
</dbReference>
<feature type="domain" description="F-box associated beta-propeller type 3" evidence="1">
    <location>
        <begin position="59"/>
        <end position="222"/>
    </location>
</feature>
<evidence type="ECO:0000313" key="3">
    <source>
        <dbReference type="EnsemblPlants" id="EMT00289"/>
    </source>
</evidence>
<evidence type="ECO:0000259" key="1">
    <source>
        <dbReference type="Pfam" id="PF08268"/>
    </source>
</evidence>
<dbReference type="NCBIfam" id="TIGR01640">
    <property type="entry name" value="F_box_assoc_1"/>
    <property type="match status" value="1"/>
</dbReference>
<reference evidence="3" key="1">
    <citation type="submission" date="2015-06" db="UniProtKB">
        <authorList>
            <consortium name="EnsemblPlants"/>
        </authorList>
    </citation>
    <scope>IDENTIFICATION</scope>
</reference>
<evidence type="ECO:0008006" key="4">
    <source>
        <dbReference type="Google" id="ProtNLM"/>
    </source>
</evidence>
<dbReference type="PANTHER" id="PTHR31111:SF136">
    <property type="entry name" value="F-BOX ASSOCIATED DOMAIN-CONTAINING PROTEIN"/>
    <property type="match status" value="1"/>
</dbReference>
<dbReference type="Pfam" id="PF08268">
    <property type="entry name" value="FBA_3"/>
    <property type="match status" value="1"/>
</dbReference>
<name>R7VYI8_AEGTA</name>
<dbReference type="SUPFAM" id="SSF50998">
    <property type="entry name" value="Quinoprotein alcohol dehydrogenase-like"/>
    <property type="match status" value="1"/>
</dbReference>
<dbReference type="InterPro" id="IPR013187">
    <property type="entry name" value="F-box-assoc_dom_typ3"/>
</dbReference>
<dbReference type="InterPro" id="IPR017451">
    <property type="entry name" value="F-box-assoc_interact_dom"/>
</dbReference>
<dbReference type="AlphaFoldDB" id="R7VYI8"/>
<sequence>MEDGNVVKVLKGIDGSPVISTSSDDLICMADYSYSYASAQVIDPASGKVLVDCPKQQNRMVVKVDDGSACKVFTLGEDTGWRVSEPPQTKISYMENSPVTVNGVMYFLETQHRRGYTLHCFDIESEAWRKTISGSHKPMGPDVCLAVLMAELNGALCMVQTEREYHTPMTNNRRANIWILADLDMGTWIKAYSIPMDASTDYCRPLRVTRDGGKLIFCNAFYGHFCLDTFDGKFFVWTLLQNRLWTADRLLARRWDHNDACSGCDQTLETAKHLILECPFAKEVWFRASASFPLAAQAASSASSINSVVVAQAWAKKFNCANFNHYKRSSNMTYEFKYDV</sequence>
<evidence type="ECO:0000259" key="2">
    <source>
        <dbReference type="Pfam" id="PF13966"/>
    </source>
</evidence>